<proteinExistence type="inferred from homology"/>
<keyword evidence="2" id="KW-0067">ATP-binding</keyword>
<comment type="similarity">
    <text evidence="3">Belongs to the KTI12 family.</text>
</comment>
<accession>A0ABM1DRP4</accession>
<evidence type="ECO:0000256" key="4">
    <source>
        <dbReference type="ARBA" id="ARBA00026170"/>
    </source>
</evidence>
<keyword evidence="1" id="KW-0547">Nucleotide-binding</keyword>
<dbReference type="Gene3D" id="3.40.50.300">
    <property type="entry name" value="P-loop containing nucleotide triphosphate hydrolases"/>
    <property type="match status" value="1"/>
</dbReference>
<organism evidence="5 6">
    <name type="scientific">Priapulus caudatus</name>
    <name type="common">Priapulid worm</name>
    <dbReference type="NCBI Taxonomy" id="37621"/>
    <lineage>
        <taxon>Eukaryota</taxon>
        <taxon>Metazoa</taxon>
        <taxon>Ecdysozoa</taxon>
        <taxon>Scalidophora</taxon>
        <taxon>Priapulida</taxon>
        <taxon>Priapulimorpha</taxon>
        <taxon>Priapulimorphida</taxon>
        <taxon>Priapulidae</taxon>
        <taxon>Priapulus</taxon>
    </lineage>
</organism>
<name>A0ABM1DRP4_PRICU</name>
<evidence type="ECO:0000256" key="3">
    <source>
        <dbReference type="ARBA" id="ARBA00025768"/>
    </source>
</evidence>
<evidence type="ECO:0000256" key="1">
    <source>
        <dbReference type="ARBA" id="ARBA00022741"/>
    </source>
</evidence>
<gene>
    <name evidence="6" type="primary">LOC106805509</name>
</gene>
<dbReference type="RefSeq" id="XP_014662615.1">
    <property type="nucleotide sequence ID" value="XM_014807129.1"/>
</dbReference>
<dbReference type="InterPro" id="IPR027417">
    <property type="entry name" value="P-loop_NTPase"/>
</dbReference>
<dbReference type="InterPro" id="IPR013641">
    <property type="entry name" value="KTI12/PSTK"/>
</dbReference>
<protein>
    <recommendedName>
        <fullName evidence="4">Protein KTI12 homolog</fullName>
    </recommendedName>
</protein>
<reference evidence="6" key="1">
    <citation type="submission" date="2025-08" db="UniProtKB">
        <authorList>
            <consortium name="RefSeq"/>
        </authorList>
    </citation>
    <scope>IDENTIFICATION</scope>
</reference>
<dbReference type="SUPFAM" id="SSF52540">
    <property type="entry name" value="P-loop containing nucleoside triphosphate hydrolases"/>
    <property type="match status" value="1"/>
</dbReference>
<evidence type="ECO:0000313" key="6">
    <source>
        <dbReference type="RefSeq" id="XP_014662615.1"/>
    </source>
</evidence>
<dbReference type="Pfam" id="PF08433">
    <property type="entry name" value="KTI12"/>
    <property type="match status" value="1"/>
</dbReference>
<evidence type="ECO:0000313" key="5">
    <source>
        <dbReference type="Proteomes" id="UP000695022"/>
    </source>
</evidence>
<keyword evidence="5" id="KW-1185">Reference proteome</keyword>
<dbReference type="GeneID" id="106805509"/>
<evidence type="ECO:0000256" key="2">
    <source>
        <dbReference type="ARBA" id="ARBA00022840"/>
    </source>
</evidence>
<dbReference type="PANTHER" id="PTHR12435">
    <property type="match status" value="1"/>
</dbReference>
<dbReference type="Proteomes" id="UP000695022">
    <property type="component" value="Unplaced"/>
</dbReference>
<sequence>MPLVIFCGFPSSGKSSRAAELQQYLFREHPENCVHLISDHTLGVDRNLVFADARQEKEHRAALKAAVQRTIDRHAVVILDSLNYIKGFRYELFCVAKAAQTPSCVVHCDAAETVAAAWNGARAEAERYDDDILHNIVARFETPDGRHRWDSPLFSVHPGDAMQCHLICDALLQRKAPPPNMATQSQPLSSTNFVYELDRVTQGIVACVLDSQKTSVVGDSVHVPSSEEKVELVKTMSMAELRGHRRRFISYTKTHPMDINKIGPAFVQFLNNSIR</sequence>